<dbReference type="Proteomes" id="UP000085678">
    <property type="component" value="Unplaced"/>
</dbReference>
<dbReference type="SUPFAM" id="SSF56784">
    <property type="entry name" value="HAD-like"/>
    <property type="match status" value="1"/>
</dbReference>
<dbReference type="InterPro" id="IPR036412">
    <property type="entry name" value="HAD-like_sf"/>
</dbReference>
<dbReference type="InParanoid" id="A0A1S3IJA4"/>
<dbReference type="InterPro" id="IPR050324">
    <property type="entry name" value="CDP-alcohol_PTase-I"/>
</dbReference>
<feature type="compositionally biased region" description="Low complexity" evidence="1">
    <location>
        <begin position="289"/>
        <end position="298"/>
    </location>
</feature>
<evidence type="ECO:0000313" key="3">
    <source>
        <dbReference type="RefSeq" id="XP_013398325.2"/>
    </source>
</evidence>
<dbReference type="Pfam" id="PF13344">
    <property type="entry name" value="Hydrolase_6"/>
    <property type="match status" value="1"/>
</dbReference>
<dbReference type="GO" id="GO:0046474">
    <property type="term" value="P:glycerophospholipid biosynthetic process"/>
    <property type="evidence" value="ECO:0007669"/>
    <property type="project" value="TreeGrafter"/>
</dbReference>
<dbReference type="GO" id="GO:0005739">
    <property type="term" value="C:mitochondrion"/>
    <property type="evidence" value="ECO:0007669"/>
    <property type="project" value="TreeGrafter"/>
</dbReference>
<reference evidence="3" key="1">
    <citation type="submission" date="2025-08" db="UniProtKB">
        <authorList>
            <consortium name="RefSeq"/>
        </authorList>
    </citation>
    <scope>IDENTIFICATION</scope>
    <source>
        <tissue evidence="3">Gonads</tissue>
    </source>
</reference>
<protein>
    <submittedName>
        <fullName evidence="3">Haloacid dehalogenase-like hydrolase domain-containing 5</fullName>
    </submittedName>
</protein>
<dbReference type="GeneID" id="106164838"/>
<accession>A0A1S3IJA4</accession>
<dbReference type="NCBIfam" id="TIGR01456">
    <property type="entry name" value="CECR5"/>
    <property type="match status" value="1"/>
</dbReference>
<dbReference type="Gene3D" id="3.40.50.1000">
    <property type="entry name" value="HAD superfamily/HAD-like"/>
    <property type="match status" value="2"/>
</dbReference>
<dbReference type="PANTHER" id="PTHR14269:SF4">
    <property type="entry name" value="CAT EYE SYNDROME CRITICAL REGION PROTEIN 5"/>
    <property type="match status" value="1"/>
</dbReference>
<name>A0A1S3IJA4_LINAN</name>
<dbReference type="InterPro" id="IPR006353">
    <property type="entry name" value="HAD-SF_hydro_IIA_CECR5"/>
</dbReference>
<evidence type="ECO:0000313" key="2">
    <source>
        <dbReference type="Proteomes" id="UP000085678"/>
    </source>
</evidence>
<organism evidence="2 3">
    <name type="scientific">Lingula anatina</name>
    <name type="common">Brachiopod</name>
    <name type="synonym">Lingula unguis</name>
    <dbReference type="NCBI Taxonomy" id="7574"/>
    <lineage>
        <taxon>Eukaryota</taxon>
        <taxon>Metazoa</taxon>
        <taxon>Spiralia</taxon>
        <taxon>Lophotrochozoa</taxon>
        <taxon>Brachiopoda</taxon>
        <taxon>Linguliformea</taxon>
        <taxon>Lingulata</taxon>
        <taxon>Lingulida</taxon>
        <taxon>Linguloidea</taxon>
        <taxon>Lingulidae</taxon>
        <taxon>Lingula</taxon>
    </lineage>
</organism>
<gene>
    <name evidence="3" type="primary">LOC106164838</name>
</gene>
<dbReference type="AlphaFoldDB" id="A0A1S3IJA4"/>
<proteinExistence type="predicted"/>
<dbReference type="KEGG" id="lak:106164838"/>
<dbReference type="NCBIfam" id="TIGR01460">
    <property type="entry name" value="HAD-SF-IIA"/>
    <property type="match status" value="1"/>
</dbReference>
<keyword evidence="2" id="KW-1185">Reference proteome</keyword>
<dbReference type="InterPro" id="IPR006357">
    <property type="entry name" value="HAD-SF_hydro_IIA"/>
</dbReference>
<dbReference type="InterPro" id="IPR023214">
    <property type="entry name" value="HAD_sf"/>
</dbReference>
<feature type="region of interest" description="Disordered" evidence="1">
    <location>
        <begin position="287"/>
        <end position="319"/>
    </location>
</feature>
<dbReference type="OrthoDB" id="10251048at2759"/>
<dbReference type="PANTHER" id="PTHR14269">
    <property type="entry name" value="CDP-DIACYLGLYCEROL--GLYCEROL-3-PHOSPHATE 3-PHOSPHATIDYLTRANSFERASE-RELATED"/>
    <property type="match status" value="1"/>
</dbReference>
<dbReference type="RefSeq" id="XP_013398325.2">
    <property type="nucleotide sequence ID" value="XM_013542871.2"/>
</dbReference>
<evidence type="ECO:0000256" key="1">
    <source>
        <dbReference type="SAM" id="MobiDB-lite"/>
    </source>
</evidence>
<sequence>MFDVDGVIARGSAILEAAKKMMKLLYDANGHMIVPTTFVTNSCSPRADKAKSLSEGLGVTVVPEQIINAQAPLSMFKEWHDKHILFLGQGPLREQAKELGFTNVCTMDDVCEAYPLLDVVNHENRKRIAREHPSGKTFPRVEAMVIIGEPDRWDCHLQLLIDLLITDGMPTQPPKAFPEHNLPILACNMDLVFMAEACMPRYGNGAFLICLEALYKKITGSELEYTALIGKPSEITYRHAEHVLATLAKDLGIKKPLRKLYMFGDNPEVDIVGASLYDKYIKCTHRLSDTSSSSSSSESSDEESDHSNNNHYHHHHHHDLLAQGSIEEEAIPVKSRRIPKGVEFSEQTADACEGILVGTGVYNPTTTDLRDTTKPSYGHRDIENDVTLKLPGQFSPDVYEGVKFVFEKEGVAIPTDITG</sequence>